<dbReference type="RefSeq" id="WP_105737575.1">
    <property type="nucleotide sequence ID" value="NZ_PVBT01000009.1"/>
</dbReference>
<evidence type="ECO:0000256" key="1">
    <source>
        <dbReference type="SAM" id="MobiDB-lite"/>
    </source>
</evidence>
<comment type="caution">
    <text evidence="2">The sequence shown here is derived from an EMBL/GenBank/DDBJ whole genome shotgun (WGS) entry which is preliminary data.</text>
</comment>
<organism evidence="2 3">
    <name type="scientific">Phyllobacterium myrsinacearum</name>
    <dbReference type="NCBI Taxonomy" id="28101"/>
    <lineage>
        <taxon>Bacteria</taxon>
        <taxon>Pseudomonadati</taxon>
        <taxon>Pseudomonadota</taxon>
        <taxon>Alphaproteobacteria</taxon>
        <taxon>Hyphomicrobiales</taxon>
        <taxon>Phyllobacteriaceae</taxon>
        <taxon>Phyllobacterium</taxon>
    </lineage>
</organism>
<protein>
    <recommendedName>
        <fullName evidence="4">PaaR repeat-containing protein</fullName>
    </recommendedName>
</protein>
<feature type="region of interest" description="Disordered" evidence="1">
    <location>
        <begin position="1"/>
        <end position="21"/>
    </location>
</feature>
<dbReference type="Gene3D" id="2.60.200.60">
    <property type="match status" value="1"/>
</dbReference>
<dbReference type="OrthoDB" id="9807902at2"/>
<accession>A0A2S9JAT4</accession>
<proteinExistence type="predicted"/>
<name>A0A2S9JAT4_9HYPH</name>
<gene>
    <name evidence="2" type="ORF">C5750_24060</name>
</gene>
<dbReference type="InterPro" id="IPR008727">
    <property type="entry name" value="PAAR_motif"/>
</dbReference>
<evidence type="ECO:0000313" key="2">
    <source>
        <dbReference type="EMBL" id="PRD49903.1"/>
    </source>
</evidence>
<dbReference type="Pfam" id="PF05488">
    <property type="entry name" value="PAAR_motif"/>
    <property type="match status" value="1"/>
</dbReference>
<dbReference type="CDD" id="cd14737">
    <property type="entry name" value="PAAR_1"/>
    <property type="match status" value="1"/>
</dbReference>
<evidence type="ECO:0000313" key="3">
    <source>
        <dbReference type="Proteomes" id="UP000238563"/>
    </source>
</evidence>
<keyword evidence="3" id="KW-1185">Reference proteome</keyword>
<dbReference type="EMBL" id="PVBT01000009">
    <property type="protein sequence ID" value="PRD49903.1"/>
    <property type="molecule type" value="Genomic_DNA"/>
</dbReference>
<evidence type="ECO:0008006" key="4">
    <source>
        <dbReference type="Google" id="ProtNLM"/>
    </source>
</evidence>
<dbReference type="AlphaFoldDB" id="A0A2S9JAT4"/>
<dbReference type="Proteomes" id="UP000238563">
    <property type="component" value="Unassembled WGS sequence"/>
</dbReference>
<reference evidence="2 3" key="1">
    <citation type="submission" date="2018-02" db="EMBL/GenBank/DDBJ databases">
        <title>The draft genome of Phyllobacterium myrsinacearum DSM5892.</title>
        <authorList>
            <person name="Li L."/>
            <person name="Liu L."/>
            <person name="Zhang X."/>
            <person name="Wang T."/>
        </authorList>
    </citation>
    <scope>NUCLEOTIDE SEQUENCE [LARGE SCALE GENOMIC DNA]</scope>
    <source>
        <strain evidence="2 3">DSM 5892</strain>
    </source>
</reference>
<sequence>MPKAARKTDIGSGHSCHFPETPAIEGSPNVWINGLKVLRVDDHFESHGCPTCPKPVHSRTLADGSPNVYVNGKKAGRIGDPIDCGGTVVTGSKNVFINGD</sequence>